<proteinExistence type="evidence at transcript level"/>
<feature type="region of interest" description="Disordered" evidence="10">
    <location>
        <begin position="580"/>
        <end position="610"/>
    </location>
</feature>
<dbReference type="InterPro" id="IPR012725">
    <property type="entry name" value="Chaperone_DnaK"/>
</dbReference>
<comment type="induction">
    <text evidence="7">By stress conditions e.g. heat shock.</text>
</comment>
<evidence type="ECO:0000313" key="12">
    <source>
        <dbReference type="Proteomes" id="UP000269019"/>
    </source>
</evidence>
<dbReference type="KEGG" id="ccho:CCHOA_01015"/>
<dbReference type="FunFam" id="3.90.640.10:FF:000003">
    <property type="entry name" value="Molecular chaperone DnaK"/>
    <property type="match status" value="1"/>
</dbReference>
<evidence type="ECO:0000256" key="9">
    <source>
        <dbReference type="SAM" id="Coils"/>
    </source>
</evidence>
<evidence type="ECO:0000256" key="1">
    <source>
        <dbReference type="ARBA" id="ARBA00007381"/>
    </source>
</evidence>
<dbReference type="PROSITE" id="PS00329">
    <property type="entry name" value="HSP70_2"/>
    <property type="match status" value="1"/>
</dbReference>
<keyword evidence="6 7" id="KW-0143">Chaperone</keyword>
<dbReference type="SUPFAM" id="SSF100934">
    <property type="entry name" value="Heat shock protein 70kD (HSP70), C-terminal subdomain"/>
    <property type="match status" value="1"/>
</dbReference>
<dbReference type="PROSITE" id="PS01036">
    <property type="entry name" value="HSP70_3"/>
    <property type="match status" value="1"/>
</dbReference>
<dbReference type="GO" id="GO:0051082">
    <property type="term" value="F:unfolded protein binding"/>
    <property type="evidence" value="ECO:0007669"/>
    <property type="project" value="InterPro"/>
</dbReference>
<dbReference type="RefSeq" id="WP_123925836.1">
    <property type="nucleotide sequence ID" value="NZ_CP033896.1"/>
</dbReference>
<feature type="compositionally biased region" description="Acidic residues" evidence="10">
    <location>
        <begin position="601"/>
        <end position="610"/>
    </location>
</feature>
<keyword evidence="4 7" id="KW-0067">ATP-binding</keyword>
<gene>
    <name evidence="11" type="primary">dnaK1</name>
    <name evidence="7" type="synonym">dnaK</name>
    <name evidence="11" type="ORF">CCHOA_01015</name>
</gene>
<feature type="coiled-coil region" evidence="9">
    <location>
        <begin position="224"/>
        <end position="251"/>
    </location>
</feature>
<dbReference type="EMBL" id="CP033896">
    <property type="protein sequence ID" value="AZA12631.1"/>
    <property type="molecule type" value="Genomic_DNA"/>
</dbReference>
<keyword evidence="2 7" id="KW-0597">Phosphoprotein</keyword>
<dbReference type="SUPFAM" id="SSF53067">
    <property type="entry name" value="Actin-like ATPase domain"/>
    <property type="match status" value="2"/>
</dbReference>
<dbReference type="SUPFAM" id="SSF100920">
    <property type="entry name" value="Heat shock protein 70kD (HSP70), peptide-binding domain"/>
    <property type="match status" value="1"/>
</dbReference>
<comment type="function">
    <text evidence="7">Acts as a chaperone.</text>
</comment>
<dbReference type="InterPro" id="IPR029048">
    <property type="entry name" value="HSP70_C_sf"/>
</dbReference>
<dbReference type="HAMAP" id="MF_00332">
    <property type="entry name" value="DnaK"/>
    <property type="match status" value="1"/>
</dbReference>
<evidence type="ECO:0000256" key="5">
    <source>
        <dbReference type="ARBA" id="ARBA00023016"/>
    </source>
</evidence>
<dbReference type="Gene3D" id="2.60.34.10">
    <property type="entry name" value="Substrate Binding Domain Of DNAk, Chain A, domain 1"/>
    <property type="match status" value="1"/>
</dbReference>
<dbReference type="FunFam" id="2.60.34.10:FF:000014">
    <property type="entry name" value="Chaperone protein DnaK HSP70"/>
    <property type="match status" value="1"/>
</dbReference>
<dbReference type="InterPro" id="IPR013126">
    <property type="entry name" value="Hsp_70_fam"/>
</dbReference>
<evidence type="ECO:0000256" key="3">
    <source>
        <dbReference type="ARBA" id="ARBA00022741"/>
    </source>
</evidence>
<dbReference type="CDD" id="cd10234">
    <property type="entry name" value="ASKHA_NBD_HSP70_DnaK-like"/>
    <property type="match status" value="1"/>
</dbReference>
<keyword evidence="3 7" id="KW-0547">Nucleotide-binding</keyword>
<keyword evidence="12" id="KW-1185">Reference proteome</keyword>
<dbReference type="Pfam" id="PF00012">
    <property type="entry name" value="HSP70"/>
    <property type="match status" value="1"/>
</dbReference>
<dbReference type="PRINTS" id="PR00301">
    <property type="entry name" value="HEATSHOCK70"/>
</dbReference>
<dbReference type="FunFam" id="1.20.1270.10:FF:000001">
    <property type="entry name" value="Molecular chaperone DnaK"/>
    <property type="match status" value="1"/>
</dbReference>
<feature type="region of interest" description="Disordered" evidence="10">
    <location>
        <begin position="493"/>
        <end position="513"/>
    </location>
</feature>
<dbReference type="NCBIfam" id="NF001413">
    <property type="entry name" value="PRK00290.1"/>
    <property type="match status" value="1"/>
</dbReference>
<dbReference type="InterPro" id="IPR029047">
    <property type="entry name" value="HSP70_peptide-bd_sf"/>
</dbReference>
<dbReference type="Gene3D" id="3.30.30.30">
    <property type="match status" value="1"/>
</dbReference>
<dbReference type="Gene3D" id="3.30.420.40">
    <property type="match status" value="3"/>
</dbReference>
<dbReference type="PANTHER" id="PTHR19375">
    <property type="entry name" value="HEAT SHOCK PROTEIN 70KDA"/>
    <property type="match status" value="1"/>
</dbReference>
<evidence type="ECO:0000256" key="7">
    <source>
        <dbReference type="HAMAP-Rule" id="MF_00332"/>
    </source>
</evidence>
<evidence type="ECO:0000256" key="10">
    <source>
        <dbReference type="SAM" id="MobiDB-lite"/>
    </source>
</evidence>
<dbReference type="OrthoDB" id="9766019at2"/>
<evidence type="ECO:0000256" key="2">
    <source>
        <dbReference type="ARBA" id="ARBA00022553"/>
    </source>
</evidence>
<organism evidence="11 12">
    <name type="scientific">Corynebacterium choanae</name>
    <dbReference type="NCBI Taxonomy" id="1862358"/>
    <lineage>
        <taxon>Bacteria</taxon>
        <taxon>Bacillati</taxon>
        <taxon>Actinomycetota</taxon>
        <taxon>Actinomycetes</taxon>
        <taxon>Mycobacteriales</taxon>
        <taxon>Corynebacteriaceae</taxon>
        <taxon>Corynebacterium</taxon>
    </lineage>
</organism>
<protein>
    <recommendedName>
        <fullName evidence="7">Chaperone protein DnaK</fullName>
    </recommendedName>
    <alternativeName>
        <fullName evidence="7">HSP70</fullName>
    </alternativeName>
    <alternativeName>
        <fullName evidence="7">Heat shock 70 kDa protein</fullName>
    </alternativeName>
    <alternativeName>
        <fullName evidence="7">Heat shock protein 70</fullName>
    </alternativeName>
</protein>
<keyword evidence="9" id="KW-0175">Coiled coil</keyword>
<evidence type="ECO:0000256" key="8">
    <source>
        <dbReference type="RuleBase" id="RU003322"/>
    </source>
</evidence>
<feature type="modified residue" description="Phosphothreonine; by autocatalysis" evidence="7">
    <location>
        <position position="175"/>
    </location>
</feature>
<evidence type="ECO:0000256" key="4">
    <source>
        <dbReference type="ARBA" id="ARBA00022840"/>
    </source>
</evidence>
<dbReference type="GO" id="GO:0005524">
    <property type="term" value="F:ATP binding"/>
    <property type="evidence" value="ECO:0007669"/>
    <property type="project" value="UniProtKB-UniRule"/>
</dbReference>
<dbReference type="NCBIfam" id="TIGR02350">
    <property type="entry name" value="prok_dnaK"/>
    <property type="match status" value="1"/>
</dbReference>
<dbReference type="Gene3D" id="3.90.640.10">
    <property type="entry name" value="Actin, Chain A, domain 4"/>
    <property type="match status" value="1"/>
</dbReference>
<dbReference type="AlphaFoldDB" id="A0A3G6J3I1"/>
<accession>A0A3G6J3I1</accession>
<feature type="compositionally biased region" description="Basic and acidic residues" evidence="10">
    <location>
        <begin position="493"/>
        <end position="510"/>
    </location>
</feature>
<reference evidence="11 12" key="1">
    <citation type="submission" date="2018-11" db="EMBL/GenBank/DDBJ databases">
        <authorList>
            <person name="Kleinhagauer T."/>
            <person name="Glaeser S.P."/>
            <person name="Spergser J."/>
            <person name="Ruckert C."/>
            <person name="Kaempfer P."/>
            <person name="Busse H.-J."/>
        </authorList>
    </citation>
    <scope>NUCLEOTIDE SEQUENCE [LARGE SCALE GENOMIC DNA]</scope>
    <source>
        <strain evidence="11 12">200CH</strain>
    </source>
</reference>
<dbReference type="PROSITE" id="PS00297">
    <property type="entry name" value="HSP70_1"/>
    <property type="match status" value="1"/>
</dbReference>
<evidence type="ECO:0000256" key="6">
    <source>
        <dbReference type="ARBA" id="ARBA00023186"/>
    </source>
</evidence>
<comment type="similarity">
    <text evidence="1 7 8">Belongs to the heat shock protein 70 family.</text>
</comment>
<keyword evidence="5 7" id="KW-0346">Stress response</keyword>
<dbReference type="GO" id="GO:0140662">
    <property type="term" value="F:ATP-dependent protein folding chaperone"/>
    <property type="evidence" value="ECO:0007669"/>
    <property type="project" value="InterPro"/>
</dbReference>
<evidence type="ECO:0000313" key="11">
    <source>
        <dbReference type="EMBL" id="AZA12631.1"/>
    </source>
</evidence>
<dbReference type="InterPro" id="IPR018181">
    <property type="entry name" value="Heat_shock_70_CS"/>
</dbReference>
<dbReference type="Gene3D" id="1.20.1270.10">
    <property type="match status" value="1"/>
</dbReference>
<sequence length="610" mass="65982">MGRAVGIDLGTTNSVVAALEGGEPVVIANAEGSRTTPSVVAFAKNGEVLVGQSAKNQAVTNVDRTIRSVKRHMGGDWTVAIDDKNYTPQEISARTLMKLKRDAEAYLGEEVTDAVITVPAYFEDAQRQATKEAGQIAGLNVLRIVNEPTAAALAYGLEKGDKEQTILVFDLGGGTFDVSLLEIGDGVVEVNATSGDNELGGDDWDQRIVDWLVEKFKSQHGIDLTKDKMALQRLREAAEKAKIELSSSQQASINLPYITVDSEKNPLFLDETLSRAEFQRITADLLERCKKPFNQVIKDADISVNDVDHVVLVGGSTRMPAVQELVKELTGREANKGVNPDEVVAVGAALQAGVLRGEVKDVLLLDVTPLSLGIETKGGVMTKLIERNTTIPTKRSEVFTTADDNQPSVQIQVFQGEREMAAMNKRLGSFELGGIAPAPRGVPQIEVTFDIDANGIVHVTAKDKGTGKENTIKIQDGSGLSQEEIDRMIKDAETHAEEDKKRREEQEVRNSAEAMAYQTRKFVEDNADKVSEDLKAKVEAAAKEVDEALKGSDIEAIKNAVDNLSKESQEMGKAIYEAEAAQGATEAADAEPTDPNVVDAEVIDDEEEKK</sequence>
<dbReference type="InterPro" id="IPR043129">
    <property type="entry name" value="ATPase_NBD"/>
</dbReference>
<dbReference type="Proteomes" id="UP000269019">
    <property type="component" value="Chromosome"/>
</dbReference>
<name>A0A3G6J3I1_9CORY</name>
<dbReference type="FunFam" id="3.30.420.40:FF:000071">
    <property type="entry name" value="Molecular chaperone DnaK"/>
    <property type="match status" value="1"/>
</dbReference>